<organism evidence="2 3">
    <name type="scientific">Meloidogyne graminicola</name>
    <dbReference type="NCBI Taxonomy" id="189291"/>
    <lineage>
        <taxon>Eukaryota</taxon>
        <taxon>Metazoa</taxon>
        <taxon>Ecdysozoa</taxon>
        <taxon>Nematoda</taxon>
        <taxon>Chromadorea</taxon>
        <taxon>Rhabditida</taxon>
        <taxon>Tylenchina</taxon>
        <taxon>Tylenchomorpha</taxon>
        <taxon>Tylenchoidea</taxon>
        <taxon>Meloidogynidae</taxon>
        <taxon>Meloidogyninae</taxon>
        <taxon>Meloidogyne</taxon>
    </lineage>
</organism>
<comment type="caution">
    <text evidence="2">The sequence shown here is derived from an EMBL/GenBank/DDBJ whole genome shotgun (WGS) entry which is preliminary data.</text>
</comment>
<evidence type="ECO:0000256" key="1">
    <source>
        <dbReference type="SAM" id="SignalP"/>
    </source>
</evidence>
<keyword evidence="3" id="KW-1185">Reference proteome</keyword>
<keyword evidence="1" id="KW-0732">Signal</keyword>
<sequence>MFRRLIILTFHTVNTWASRALRDSWTILDELELMEYLVKWGSLDLLDKKDRMDNLGKKVWMEHQAWNLIVYQKHNPDTEKLKSKRKATKEVLDNCSVFGRVVKLMFETQLFVADTSNDKANPLSTVWLINEQISDCFKRGASGNWGKLGGNAIEKLNSDKRFPFRKNYFRKRVSVKVIELFPEHFVYEHFLPMLHLMHPFDVKVETIHKLLHFQPKMLYC</sequence>
<accession>A0A8S9ZAM4</accession>
<evidence type="ECO:0000313" key="3">
    <source>
        <dbReference type="Proteomes" id="UP000605970"/>
    </source>
</evidence>
<gene>
    <name evidence="2" type="ORF">Mgra_00009859</name>
</gene>
<dbReference type="Proteomes" id="UP000605970">
    <property type="component" value="Unassembled WGS sequence"/>
</dbReference>
<dbReference type="EMBL" id="JABEBT010000190">
    <property type="protein sequence ID" value="KAF7625957.1"/>
    <property type="molecule type" value="Genomic_DNA"/>
</dbReference>
<proteinExistence type="predicted"/>
<name>A0A8S9ZAM4_9BILA</name>
<protein>
    <submittedName>
        <fullName evidence="2">Uncharacterized protein</fullName>
    </submittedName>
</protein>
<dbReference type="AlphaFoldDB" id="A0A8S9ZAM4"/>
<feature type="chain" id="PRO_5035762453" evidence="1">
    <location>
        <begin position="18"/>
        <end position="220"/>
    </location>
</feature>
<feature type="signal peptide" evidence="1">
    <location>
        <begin position="1"/>
        <end position="17"/>
    </location>
</feature>
<reference evidence="2" key="1">
    <citation type="journal article" date="2020" name="Ecol. Evol.">
        <title>Genome structure and content of the rice root-knot nematode (Meloidogyne graminicola).</title>
        <authorList>
            <person name="Phan N.T."/>
            <person name="Danchin E.G.J."/>
            <person name="Klopp C."/>
            <person name="Perfus-Barbeoch L."/>
            <person name="Kozlowski D.K."/>
            <person name="Koutsovoulos G.D."/>
            <person name="Lopez-Roques C."/>
            <person name="Bouchez O."/>
            <person name="Zahm M."/>
            <person name="Besnard G."/>
            <person name="Bellafiore S."/>
        </authorList>
    </citation>
    <scope>NUCLEOTIDE SEQUENCE</scope>
    <source>
        <strain evidence="2">VN-18</strain>
    </source>
</reference>
<evidence type="ECO:0000313" key="2">
    <source>
        <dbReference type="EMBL" id="KAF7625957.1"/>
    </source>
</evidence>